<dbReference type="EMBL" id="KZ451917">
    <property type="protein sequence ID" value="PKA62413.1"/>
    <property type="molecule type" value="Genomic_DNA"/>
</dbReference>
<feature type="transmembrane region" description="Helical" evidence="5">
    <location>
        <begin position="85"/>
        <end position="117"/>
    </location>
</feature>
<dbReference type="InterPro" id="IPR051085">
    <property type="entry name" value="MB_O-acyltransferase"/>
</dbReference>
<feature type="transmembrane region" description="Helical" evidence="5">
    <location>
        <begin position="52"/>
        <end position="73"/>
    </location>
</feature>
<dbReference type="PANTHER" id="PTHR13285">
    <property type="entry name" value="ACYLTRANSFERASE"/>
    <property type="match status" value="1"/>
</dbReference>
<organism evidence="6 7">
    <name type="scientific">Apostasia shenzhenica</name>
    <dbReference type="NCBI Taxonomy" id="1088818"/>
    <lineage>
        <taxon>Eukaryota</taxon>
        <taxon>Viridiplantae</taxon>
        <taxon>Streptophyta</taxon>
        <taxon>Embryophyta</taxon>
        <taxon>Tracheophyta</taxon>
        <taxon>Spermatophyta</taxon>
        <taxon>Magnoliopsida</taxon>
        <taxon>Liliopsida</taxon>
        <taxon>Asparagales</taxon>
        <taxon>Orchidaceae</taxon>
        <taxon>Apostasioideae</taxon>
        <taxon>Apostasia</taxon>
    </lineage>
</organism>
<dbReference type="GO" id="GO:0005783">
    <property type="term" value="C:endoplasmic reticulum"/>
    <property type="evidence" value="ECO:0007669"/>
    <property type="project" value="TreeGrafter"/>
</dbReference>
<keyword evidence="2 5" id="KW-0812">Transmembrane</keyword>
<protein>
    <recommendedName>
        <fullName evidence="8">Membrane-bound O-acyltransferase C24H6.01c</fullName>
    </recommendedName>
</protein>
<proteinExistence type="predicted"/>
<evidence type="ECO:0000256" key="4">
    <source>
        <dbReference type="ARBA" id="ARBA00023136"/>
    </source>
</evidence>
<feature type="transmembrane region" description="Helical" evidence="5">
    <location>
        <begin position="426"/>
        <end position="444"/>
    </location>
</feature>
<evidence type="ECO:0000313" key="7">
    <source>
        <dbReference type="Proteomes" id="UP000236161"/>
    </source>
</evidence>
<comment type="subcellular location">
    <subcellularLocation>
        <location evidence="1">Membrane</location>
        <topology evidence="1">Multi-pass membrane protein</topology>
    </subcellularLocation>
</comment>
<dbReference type="GO" id="GO:0016746">
    <property type="term" value="F:acyltransferase activity"/>
    <property type="evidence" value="ECO:0007669"/>
    <property type="project" value="TreeGrafter"/>
</dbReference>
<dbReference type="PANTHER" id="PTHR13285:SF18">
    <property type="entry name" value="PROTEIN-CYSTEINE N-PALMITOYLTRANSFERASE RASP"/>
    <property type="match status" value="1"/>
</dbReference>
<dbReference type="STRING" id="1088818.A0A2I0B3P2"/>
<accession>A0A2I0B3P2</accession>
<reference evidence="6 7" key="1">
    <citation type="journal article" date="2017" name="Nature">
        <title>The Apostasia genome and the evolution of orchids.</title>
        <authorList>
            <person name="Zhang G.Q."/>
            <person name="Liu K.W."/>
            <person name="Li Z."/>
            <person name="Lohaus R."/>
            <person name="Hsiao Y.Y."/>
            <person name="Niu S.C."/>
            <person name="Wang J.Y."/>
            <person name="Lin Y.C."/>
            <person name="Xu Q."/>
            <person name="Chen L.J."/>
            <person name="Yoshida K."/>
            <person name="Fujiwara S."/>
            <person name="Wang Z.W."/>
            <person name="Zhang Y.Q."/>
            <person name="Mitsuda N."/>
            <person name="Wang M."/>
            <person name="Liu G.H."/>
            <person name="Pecoraro L."/>
            <person name="Huang H.X."/>
            <person name="Xiao X.J."/>
            <person name="Lin M."/>
            <person name="Wu X.Y."/>
            <person name="Wu W.L."/>
            <person name="Chen Y.Y."/>
            <person name="Chang S.B."/>
            <person name="Sakamoto S."/>
            <person name="Ohme-Takagi M."/>
            <person name="Yagi M."/>
            <person name="Zeng S.J."/>
            <person name="Shen C.Y."/>
            <person name="Yeh C.M."/>
            <person name="Luo Y.B."/>
            <person name="Tsai W.C."/>
            <person name="Van de Peer Y."/>
            <person name="Liu Z.J."/>
        </authorList>
    </citation>
    <scope>NUCLEOTIDE SEQUENCE [LARGE SCALE GENOMIC DNA]</scope>
    <source>
        <strain evidence="7">cv. Shenzhen</strain>
        <tissue evidence="6">Stem</tissue>
    </source>
</reference>
<evidence type="ECO:0000256" key="1">
    <source>
        <dbReference type="ARBA" id="ARBA00004141"/>
    </source>
</evidence>
<dbReference type="GO" id="GO:0019432">
    <property type="term" value="P:triglyceride biosynthetic process"/>
    <property type="evidence" value="ECO:0007669"/>
    <property type="project" value="UniProtKB-ARBA"/>
</dbReference>
<feature type="transmembrane region" description="Helical" evidence="5">
    <location>
        <begin position="384"/>
        <end position="406"/>
    </location>
</feature>
<sequence length="447" mass="51378">MAYHGVVVTYIDPCGLVVISGLLALSVGSLQQSLPKAIGGLLDLSDAQWRNFYGNLSILSIVLGLFSIGAITLRSQFCLKRRGMSIVWIFISFAYVLYLHGACVAFVLAIASVNFFLAKNYAKSRYYLWVLWIFNVLILIVNRIYEGYSFSSFGYCPQERSLHFQNYSFSTYMAYLLFAPLYIAGPIISFNAFASQLDEPQKNYSLGDVAFYGLRWIVSFILMEIITHFFYYNAFANSDLWRQLSPLEIFFVGYGVINFVWLKFLLIWRYFRFWSLVVGVETIENMPKCINNCCSLETFWKSWHASFNKWIVRYMYIPLGGSQKKLLSVWIIFTFVAIWHDLEWKLISWAWLTCLFLVPELVIKSAANSFKSRSVIGKFMLRELSAVAGAITITCLMIANLVGYVIGPSGTKWLISRLVKKDGLPVLGFILFSFYVAVKLMFHYQRC</sequence>
<dbReference type="InterPro" id="IPR004299">
    <property type="entry name" value="MBOAT_fam"/>
</dbReference>
<dbReference type="GO" id="GO:0016020">
    <property type="term" value="C:membrane"/>
    <property type="evidence" value="ECO:0007669"/>
    <property type="project" value="UniProtKB-SubCell"/>
</dbReference>
<name>A0A2I0B3P2_9ASPA</name>
<feature type="transmembrane region" description="Helical" evidence="5">
    <location>
        <begin position="126"/>
        <end position="145"/>
    </location>
</feature>
<keyword evidence="4 5" id="KW-0472">Membrane</keyword>
<keyword evidence="3 5" id="KW-1133">Transmembrane helix</keyword>
<evidence type="ECO:0008006" key="8">
    <source>
        <dbReference type="Google" id="ProtNLM"/>
    </source>
</evidence>
<keyword evidence="7" id="KW-1185">Reference proteome</keyword>
<evidence type="ECO:0000256" key="2">
    <source>
        <dbReference type="ARBA" id="ARBA00022692"/>
    </source>
</evidence>
<feature type="transmembrane region" description="Helical" evidence="5">
    <location>
        <begin position="209"/>
        <end position="231"/>
    </location>
</feature>
<evidence type="ECO:0000256" key="3">
    <source>
        <dbReference type="ARBA" id="ARBA00022989"/>
    </source>
</evidence>
<evidence type="ECO:0000256" key="5">
    <source>
        <dbReference type="SAM" id="Phobius"/>
    </source>
</evidence>
<gene>
    <name evidence="6" type="ORF">AXF42_Ash009299</name>
</gene>
<dbReference type="OrthoDB" id="420606at2759"/>
<dbReference type="Pfam" id="PF03062">
    <property type="entry name" value="MBOAT"/>
    <property type="match status" value="1"/>
</dbReference>
<evidence type="ECO:0000313" key="6">
    <source>
        <dbReference type="EMBL" id="PKA62413.1"/>
    </source>
</evidence>
<feature type="transmembrane region" description="Helical" evidence="5">
    <location>
        <begin position="172"/>
        <end position="197"/>
    </location>
</feature>
<feature type="transmembrane region" description="Helical" evidence="5">
    <location>
        <begin position="6"/>
        <end position="31"/>
    </location>
</feature>
<dbReference type="AlphaFoldDB" id="A0A2I0B3P2"/>
<dbReference type="Proteomes" id="UP000236161">
    <property type="component" value="Unassembled WGS sequence"/>
</dbReference>
<feature type="transmembrane region" description="Helical" evidence="5">
    <location>
        <begin position="251"/>
        <end position="271"/>
    </location>
</feature>
<feature type="transmembrane region" description="Helical" evidence="5">
    <location>
        <begin position="346"/>
        <end position="363"/>
    </location>
</feature>